<dbReference type="GO" id="GO:0016020">
    <property type="term" value="C:membrane"/>
    <property type="evidence" value="ECO:0007669"/>
    <property type="project" value="UniProtKB-SubCell"/>
</dbReference>
<feature type="transmembrane region" description="Helical" evidence="6">
    <location>
        <begin position="261"/>
        <end position="283"/>
    </location>
</feature>
<evidence type="ECO:0000256" key="3">
    <source>
        <dbReference type="ARBA" id="ARBA00022989"/>
    </source>
</evidence>
<accession>A0AA88H1N3</accession>
<dbReference type="SMART" id="SM00724">
    <property type="entry name" value="TLC"/>
    <property type="match status" value="1"/>
</dbReference>
<keyword evidence="2 5" id="KW-0812">Transmembrane</keyword>
<keyword evidence="9" id="KW-1185">Reference proteome</keyword>
<evidence type="ECO:0000256" key="1">
    <source>
        <dbReference type="ARBA" id="ARBA00004141"/>
    </source>
</evidence>
<feature type="transmembrane region" description="Helical" evidence="6">
    <location>
        <begin position="221"/>
        <end position="241"/>
    </location>
</feature>
<feature type="transmembrane region" description="Helical" evidence="6">
    <location>
        <begin position="126"/>
        <end position="144"/>
    </location>
</feature>
<protein>
    <recommendedName>
        <fullName evidence="7">TLC domain-containing protein</fullName>
    </recommendedName>
</protein>
<evidence type="ECO:0000256" key="2">
    <source>
        <dbReference type="ARBA" id="ARBA00022692"/>
    </source>
</evidence>
<evidence type="ECO:0000313" key="9">
    <source>
        <dbReference type="Proteomes" id="UP000816034"/>
    </source>
</evidence>
<dbReference type="Proteomes" id="UP000816034">
    <property type="component" value="Unassembled WGS sequence"/>
</dbReference>
<feature type="transmembrane region" description="Helical" evidence="6">
    <location>
        <begin position="156"/>
        <end position="176"/>
    </location>
</feature>
<evidence type="ECO:0000259" key="7">
    <source>
        <dbReference type="PROSITE" id="PS50922"/>
    </source>
</evidence>
<evidence type="ECO:0000256" key="5">
    <source>
        <dbReference type="PROSITE-ProRule" id="PRU00205"/>
    </source>
</evidence>
<evidence type="ECO:0000313" key="8">
    <source>
        <dbReference type="EMBL" id="KAG2393120.1"/>
    </source>
</evidence>
<feature type="domain" description="TLC" evidence="7">
    <location>
        <begin position="87"/>
        <end position="287"/>
    </location>
</feature>
<name>A0AA88H1N3_NAELO</name>
<keyword evidence="4 5" id="KW-0472">Membrane</keyword>
<dbReference type="AlphaFoldDB" id="A0AA88H1N3"/>
<evidence type="ECO:0000256" key="4">
    <source>
        <dbReference type="ARBA" id="ARBA00023136"/>
    </source>
</evidence>
<dbReference type="PANTHER" id="PTHR13439">
    <property type="entry name" value="CT120 PROTEIN"/>
    <property type="match status" value="1"/>
</dbReference>
<sequence length="311" mass="36816">MEFMGEIFEKEYWKYCYFHSPTFVEYNTQCTFLTTTPLPYNVLFIAACSFVFCYLFEQLVKLICYKFVFVALEQRIKQLGKPEINENHKIAFYNKVISYTHAWFSTIAAIYVLVNEPTTWGDAAHGWAISYEVVLGISVGYFVHDLIFTTFRYPQAFPDNTSMIIHHLVCILGILYCLNFRIGVLYCITLLITEITTPFLQHRWFMEFLHYEKTVWFKLNGLLFWLMFLVCRVIWCFVQNVHIFYHADQYNFSPYHQRVPIILPSLLFLLNLFWFMIITKIVVKMAINFFKGSKSSEISKDSKDPKSATAH</sequence>
<dbReference type="Pfam" id="PF03798">
    <property type="entry name" value="TRAM_LAG1_CLN8"/>
    <property type="match status" value="1"/>
</dbReference>
<organism evidence="8 9">
    <name type="scientific">Naegleria lovaniensis</name>
    <name type="common">Amoeba</name>
    <dbReference type="NCBI Taxonomy" id="51637"/>
    <lineage>
        <taxon>Eukaryota</taxon>
        <taxon>Discoba</taxon>
        <taxon>Heterolobosea</taxon>
        <taxon>Tetramitia</taxon>
        <taxon>Eutetramitia</taxon>
        <taxon>Vahlkampfiidae</taxon>
        <taxon>Naegleria</taxon>
    </lineage>
</organism>
<dbReference type="RefSeq" id="XP_044555014.1">
    <property type="nucleotide sequence ID" value="XM_044699912.1"/>
</dbReference>
<dbReference type="GO" id="GO:0005783">
    <property type="term" value="C:endoplasmic reticulum"/>
    <property type="evidence" value="ECO:0007669"/>
    <property type="project" value="TreeGrafter"/>
</dbReference>
<keyword evidence="3 6" id="KW-1133">Transmembrane helix</keyword>
<dbReference type="InterPro" id="IPR006634">
    <property type="entry name" value="TLC-dom"/>
</dbReference>
<dbReference type="EMBL" id="PYSW02000003">
    <property type="protein sequence ID" value="KAG2393120.1"/>
    <property type="molecule type" value="Genomic_DNA"/>
</dbReference>
<dbReference type="PROSITE" id="PS50922">
    <property type="entry name" value="TLC"/>
    <property type="match status" value="1"/>
</dbReference>
<dbReference type="GO" id="GO:0055088">
    <property type="term" value="P:lipid homeostasis"/>
    <property type="evidence" value="ECO:0007669"/>
    <property type="project" value="TreeGrafter"/>
</dbReference>
<comment type="caution">
    <text evidence="8">The sequence shown here is derived from an EMBL/GenBank/DDBJ whole genome shotgun (WGS) entry which is preliminary data.</text>
</comment>
<reference evidence="8 9" key="1">
    <citation type="journal article" date="2018" name="BMC Genomics">
        <title>The genome of Naegleria lovaniensis, the basis for a comparative approach to unravel pathogenicity factors of the human pathogenic amoeba N. fowleri.</title>
        <authorList>
            <person name="Liechti N."/>
            <person name="Schurch N."/>
            <person name="Bruggmann R."/>
            <person name="Wittwer M."/>
        </authorList>
    </citation>
    <scope>NUCLEOTIDE SEQUENCE [LARGE SCALE GENOMIC DNA]</scope>
    <source>
        <strain evidence="8 9">ATCC 30569</strain>
    </source>
</reference>
<comment type="subcellular location">
    <subcellularLocation>
        <location evidence="1">Membrane</location>
        <topology evidence="1">Multi-pass membrane protein</topology>
    </subcellularLocation>
</comment>
<dbReference type="PANTHER" id="PTHR13439:SF0">
    <property type="entry name" value="TOPOISOMERASE I DAMAGE AFFECTED PROTEIN 4"/>
    <property type="match status" value="1"/>
</dbReference>
<dbReference type="GeneID" id="68102151"/>
<feature type="transmembrane region" description="Helical" evidence="6">
    <location>
        <begin position="38"/>
        <end position="56"/>
    </location>
</feature>
<proteinExistence type="predicted"/>
<gene>
    <name evidence="8" type="ORF">C9374_009697</name>
</gene>
<evidence type="ECO:0000256" key="6">
    <source>
        <dbReference type="SAM" id="Phobius"/>
    </source>
</evidence>
<feature type="transmembrane region" description="Helical" evidence="6">
    <location>
        <begin position="96"/>
        <end position="114"/>
    </location>
</feature>
<dbReference type="InterPro" id="IPR050846">
    <property type="entry name" value="TLCD"/>
</dbReference>